<organism evidence="1 2">
    <name type="scientific">Haemophilus paracuniculus</name>
    <dbReference type="NCBI Taxonomy" id="734"/>
    <lineage>
        <taxon>Bacteria</taxon>
        <taxon>Pseudomonadati</taxon>
        <taxon>Pseudomonadota</taxon>
        <taxon>Gammaproteobacteria</taxon>
        <taxon>Pasteurellales</taxon>
        <taxon>Pasteurellaceae</taxon>
        <taxon>Haemophilus</taxon>
    </lineage>
</organism>
<proteinExistence type="predicted"/>
<accession>A0A1T0ASP6</accession>
<gene>
    <name evidence="1" type="ORF">B0187_04985</name>
</gene>
<keyword evidence="2" id="KW-1185">Reference proteome</keyword>
<dbReference type="RefSeq" id="WP_078236765.1">
    <property type="nucleotide sequence ID" value="NZ_MUYA01000006.1"/>
</dbReference>
<comment type="caution">
    <text evidence="1">The sequence shown here is derived from an EMBL/GenBank/DDBJ whole genome shotgun (WGS) entry which is preliminary data.</text>
</comment>
<evidence type="ECO:0000313" key="1">
    <source>
        <dbReference type="EMBL" id="OOR99448.1"/>
    </source>
</evidence>
<evidence type="ECO:0000313" key="2">
    <source>
        <dbReference type="Proteomes" id="UP000190867"/>
    </source>
</evidence>
<dbReference type="STRING" id="734.B0187_04985"/>
<reference evidence="1 2" key="1">
    <citation type="submission" date="2017-02" db="EMBL/GenBank/DDBJ databases">
        <title>Draft genome sequence of Haemophilus paracuniculus CCUG 43573 type strain.</title>
        <authorList>
            <person name="Engstrom-Jakobsson H."/>
            <person name="Salva-Serra F."/>
            <person name="Thorell K."/>
            <person name="Gonzales-Siles L."/>
            <person name="Karlsson R."/>
            <person name="Boulund F."/>
            <person name="Engstrand L."/>
            <person name="Kristiansson E."/>
            <person name="Moore E."/>
        </authorList>
    </citation>
    <scope>NUCLEOTIDE SEQUENCE [LARGE SCALE GENOMIC DNA]</scope>
    <source>
        <strain evidence="1 2">CCUG 43573</strain>
    </source>
</reference>
<protein>
    <submittedName>
        <fullName evidence="1">Uncharacterized protein</fullName>
    </submittedName>
</protein>
<dbReference type="Proteomes" id="UP000190867">
    <property type="component" value="Unassembled WGS sequence"/>
</dbReference>
<dbReference type="AlphaFoldDB" id="A0A1T0ASP6"/>
<sequence>MLNPTPLQNLNTQFDLLKFHISAIEPCETMLNVIRTRAGINKIEDYEVEEIIKGVETLLYLAQERINEQVVHIENMINESLTAQPTPTAKRNIKAPKAWKPEPFVEGTDEKLAQIEEQKLQQGGEDV</sequence>
<name>A0A1T0ASP6_9PAST</name>
<dbReference type="EMBL" id="MUYA01000006">
    <property type="protein sequence ID" value="OOR99448.1"/>
    <property type="molecule type" value="Genomic_DNA"/>
</dbReference>